<dbReference type="AlphaFoldDB" id="A0A0P0LB56"/>
<dbReference type="Proteomes" id="UP000061587">
    <property type="component" value="Chromosome"/>
</dbReference>
<dbReference type="InterPro" id="IPR051464">
    <property type="entry name" value="Peptidase_M42_aminopept"/>
</dbReference>
<proteinExistence type="predicted"/>
<gene>
    <name evidence="1" type="ORF">BvMPK_0156</name>
</gene>
<sequence>MERLMALYNISSPSGGEKRMARFITDELRRMGIAYRKDRHGNIYAVKGNRKSYPCVVAHMDEVHRRKTGTYAAHLVAESMIVGYDHKHRRMTGIGADDKNGIWVCLKCLESFKAMKCAFFVQEENGCIGSRKADMDFFADCRFVIGCDRKGNGDIITRVHGMELCSEEFLETVSPGRYGYHPASGLSTDVHTLKARGLSVSCINLSCGYYEPHTDREYTIWEDLCKCYRFVRHIVCCHKSASLHKARTEKTFIHGYYELFGMTGYSEKEYIRFMKKYGMEPPVQNKTGHGNKL</sequence>
<reference evidence="1 2" key="2">
    <citation type="journal article" date="2016" name="Genome Biol. Evol.">
        <title>Extensive mobilome-driven genome diversification in mouse gut-associated Bacteroides vulgatus mpk.</title>
        <authorList>
            <person name="Lange A."/>
            <person name="Beier S."/>
            <person name="Steimle A."/>
            <person name="Autenrieth I.B."/>
            <person name="Huson D.H."/>
            <person name="Frick J.S."/>
        </authorList>
    </citation>
    <scope>NUCLEOTIDE SEQUENCE [LARGE SCALE GENOMIC DNA]</scope>
    <source>
        <strain evidence="2">mpk</strain>
    </source>
</reference>
<evidence type="ECO:0000313" key="1">
    <source>
        <dbReference type="EMBL" id="ALK82796.1"/>
    </source>
</evidence>
<name>A0A0P0LB56_PHOVU</name>
<accession>A0A0P0LB56</accession>
<evidence type="ECO:0000313" key="2">
    <source>
        <dbReference type="Proteomes" id="UP000061587"/>
    </source>
</evidence>
<dbReference type="Gene3D" id="3.40.630.10">
    <property type="entry name" value="Zn peptidases"/>
    <property type="match status" value="1"/>
</dbReference>
<dbReference type="SUPFAM" id="SSF53187">
    <property type="entry name" value="Zn-dependent exopeptidases"/>
    <property type="match status" value="1"/>
</dbReference>
<protein>
    <submittedName>
        <fullName evidence="1">Peptidase</fullName>
    </submittedName>
</protein>
<organism evidence="1 2">
    <name type="scientific">Phocaeicola vulgatus</name>
    <name type="common">Bacteroides vulgatus</name>
    <dbReference type="NCBI Taxonomy" id="821"/>
    <lineage>
        <taxon>Bacteria</taxon>
        <taxon>Pseudomonadati</taxon>
        <taxon>Bacteroidota</taxon>
        <taxon>Bacteroidia</taxon>
        <taxon>Bacteroidales</taxon>
        <taxon>Bacteroidaceae</taxon>
        <taxon>Phocaeicola</taxon>
    </lineage>
</organism>
<reference evidence="2" key="1">
    <citation type="submission" date="2015-10" db="EMBL/GenBank/DDBJ databases">
        <title>Extensive mobilome-driven genome diversification in gut-associated Bacteroides vulgatus mpk.</title>
        <authorList>
            <person name="Beier S."/>
            <person name="Lange A."/>
            <person name="Huson D.H."/>
            <person name="Frick J.-S."/>
            <person name="Autenrieth I.B."/>
        </authorList>
    </citation>
    <scope>NUCLEOTIDE SEQUENCE [LARGE SCALE GENOMIC DNA]</scope>
    <source>
        <strain evidence="2">mpk</strain>
    </source>
</reference>
<dbReference type="EMBL" id="CP013020">
    <property type="protein sequence ID" value="ALK82796.1"/>
    <property type="molecule type" value="Genomic_DNA"/>
</dbReference>
<dbReference type="PATRIC" id="fig|821.40.peg.192"/>
<dbReference type="PANTHER" id="PTHR32481:SF7">
    <property type="entry name" value="AMINOPEPTIDASE YHFE-RELATED"/>
    <property type="match status" value="1"/>
</dbReference>
<dbReference type="PANTHER" id="PTHR32481">
    <property type="entry name" value="AMINOPEPTIDASE"/>
    <property type="match status" value="1"/>
</dbReference>